<dbReference type="Pfam" id="PF02653">
    <property type="entry name" value="BPD_transp_2"/>
    <property type="match status" value="2"/>
</dbReference>
<evidence type="ECO:0000256" key="5">
    <source>
        <dbReference type="ARBA" id="ARBA00022970"/>
    </source>
</evidence>
<keyword evidence="6 9" id="KW-1133">Transmembrane helix</keyword>
<dbReference type="PANTHER" id="PTHR11795:SF445">
    <property type="entry name" value="AMINO ACID ABC TRANSPORTER PERMEASE PROTEIN"/>
    <property type="match status" value="1"/>
</dbReference>
<evidence type="ECO:0000256" key="7">
    <source>
        <dbReference type="ARBA" id="ARBA00023136"/>
    </source>
</evidence>
<gene>
    <name evidence="10" type="ORF">D9V37_08850</name>
</gene>
<evidence type="ECO:0000256" key="2">
    <source>
        <dbReference type="ARBA" id="ARBA00022448"/>
    </source>
</evidence>
<dbReference type="AlphaFoldDB" id="A0A3L8P4H6"/>
<feature type="transmembrane region" description="Helical" evidence="9">
    <location>
        <begin position="158"/>
        <end position="176"/>
    </location>
</feature>
<feature type="transmembrane region" description="Helical" evidence="9">
    <location>
        <begin position="327"/>
        <end position="344"/>
    </location>
</feature>
<protein>
    <submittedName>
        <fullName evidence="10">ABC transporter</fullName>
    </submittedName>
</protein>
<dbReference type="OrthoDB" id="9807115at2"/>
<evidence type="ECO:0000313" key="11">
    <source>
        <dbReference type="Proteomes" id="UP000281708"/>
    </source>
</evidence>
<dbReference type="CDD" id="cd06581">
    <property type="entry name" value="TM_PBP1_LivM_like"/>
    <property type="match status" value="1"/>
</dbReference>
<dbReference type="InterPro" id="IPR052157">
    <property type="entry name" value="BCAA_transport_permease"/>
</dbReference>
<dbReference type="RefSeq" id="WP_121805736.1">
    <property type="nucleotide sequence ID" value="NZ_RDBE01000006.1"/>
</dbReference>
<evidence type="ECO:0000256" key="3">
    <source>
        <dbReference type="ARBA" id="ARBA00022475"/>
    </source>
</evidence>
<keyword evidence="3" id="KW-1003">Cell membrane</keyword>
<feature type="transmembrane region" description="Helical" evidence="9">
    <location>
        <begin position="75"/>
        <end position="101"/>
    </location>
</feature>
<evidence type="ECO:0000256" key="6">
    <source>
        <dbReference type="ARBA" id="ARBA00022989"/>
    </source>
</evidence>
<organism evidence="10 11">
    <name type="scientific">Nocardioides mangrovicus</name>
    <dbReference type="NCBI Taxonomy" id="2478913"/>
    <lineage>
        <taxon>Bacteria</taxon>
        <taxon>Bacillati</taxon>
        <taxon>Actinomycetota</taxon>
        <taxon>Actinomycetes</taxon>
        <taxon>Propionibacteriales</taxon>
        <taxon>Nocardioidaceae</taxon>
        <taxon>Nocardioides</taxon>
    </lineage>
</organism>
<dbReference type="CDD" id="cd06582">
    <property type="entry name" value="TM_PBP1_LivH_like"/>
    <property type="match status" value="1"/>
</dbReference>
<sequence>MTSYVLFLLLGLGAGSVYSLLGLGMVLKYRSTGVVDFAQGAIAMWGAYVFLRLRLTGKLELPWFALPHEISLGTGMAIVPALLITLVYGTVLGLVVFFLVYRPLLRAAPLTKVCASVGVTLFFEAVAVLNFGTTATSAPPVLPSKAFVISGVVIPGDRIWIAGIVVAIAVALTVTFRYTRFGLATRAGAENEMGAALIGLSATRIAARNWVLATLLATLSGVLITPISSLDPTSYTLFVVPALGAVLIGRFESFWITTAAGLGLGIVQSELVKLQTVFTWLPQQGLSDGVPFLIILVTMSLAAKRLGARGATGTLRNPSLGRPTRPGATALLAFAVGVVVLVALHGSLRAAFMASIVTVCLALGLVVLTGYVGQVSLAQMSFAGFGAFVLSHLGHSVGMPFFLALLISALSAVPLGILMGLPALRVRGVNLAVVTLAAAAAMDALVFSSVKFTGGLGGRKIGSPELFGLDLGIAKGNSYPRVVFGVMLLVVVIGAGYCVARLRTSATGRMLVAVRSNERAASAVGIRVAPVKLYVFALSAFLSGLGGGLLAYEQSSVSSSTFTAQASLSLLALVYVAGVGRIAGAVVAGIMFASDGLFVSFLDKTLHVGQYQTVVAGIALALTAIQNPDGVASNMAGERGPGPRVAALRDRIIPRRHRPVVLDVPGQDGAFVEDVAGPTPVSRA</sequence>
<feature type="transmembrane region" description="Helical" evidence="9">
    <location>
        <begin position="401"/>
        <end position="421"/>
    </location>
</feature>
<evidence type="ECO:0000256" key="8">
    <source>
        <dbReference type="ARBA" id="ARBA00037998"/>
    </source>
</evidence>
<dbReference type="InterPro" id="IPR001851">
    <property type="entry name" value="ABC_transp_permease"/>
</dbReference>
<keyword evidence="2" id="KW-0813">Transport</keyword>
<comment type="similarity">
    <text evidence="8">Belongs to the binding-protein-dependent transport system permease family. LivHM subfamily.</text>
</comment>
<feature type="transmembrane region" description="Helical" evidence="9">
    <location>
        <begin position="210"/>
        <end position="228"/>
    </location>
</feature>
<comment type="caution">
    <text evidence="10">The sequence shown here is derived from an EMBL/GenBank/DDBJ whole genome shotgun (WGS) entry which is preliminary data.</text>
</comment>
<feature type="transmembrane region" description="Helical" evidence="9">
    <location>
        <begin position="6"/>
        <end position="27"/>
    </location>
</feature>
<keyword evidence="7 9" id="KW-0472">Membrane</keyword>
<dbReference type="Proteomes" id="UP000281708">
    <property type="component" value="Unassembled WGS sequence"/>
</dbReference>
<evidence type="ECO:0000256" key="4">
    <source>
        <dbReference type="ARBA" id="ARBA00022692"/>
    </source>
</evidence>
<feature type="transmembrane region" description="Helical" evidence="9">
    <location>
        <begin position="533"/>
        <end position="552"/>
    </location>
</feature>
<feature type="transmembrane region" description="Helical" evidence="9">
    <location>
        <begin position="350"/>
        <end position="368"/>
    </location>
</feature>
<accession>A0A3L8P4H6</accession>
<dbReference type="PANTHER" id="PTHR11795">
    <property type="entry name" value="BRANCHED-CHAIN AMINO ACID TRANSPORT SYSTEM PERMEASE PROTEIN LIVH"/>
    <property type="match status" value="1"/>
</dbReference>
<evidence type="ECO:0000256" key="9">
    <source>
        <dbReference type="SAM" id="Phobius"/>
    </source>
</evidence>
<feature type="transmembrane region" description="Helical" evidence="9">
    <location>
        <begin position="113"/>
        <end position="138"/>
    </location>
</feature>
<feature type="transmembrane region" description="Helical" evidence="9">
    <location>
        <begin position="34"/>
        <end position="55"/>
    </location>
</feature>
<keyword evidence="4 9" id="KW-0812">Transmembrane</keyword>
<dbReference type="GO" id="GO:0006865">
    <property type="term" value="P:amino acid transport"/>
    <property type="evidence" value="ECO:0007669"/>
    <property type="project" value="UniProtKB-KW"/>
</dbReference>
<dbReference type="InterPro" id="IPR043428">
    <property type="entry name" value="LivM-like"/>
</dbReference>
<comment type="subcellular location">
    <subcellularLocation>
        <location evidence="1">Cell membrane</location>
        <topology evidence="1">Multi-pass membrane protein</topology>
    </subcellularLocation>
</comment>
<evidence type="ECO:0000313" key="10">
    <source>
        <dbReference type="EMBL" id="RLV49972.1"/>
    </source>
</evidence>
<evidence type="ECO:0000256" key="1">
    <source>
        <dbReference type="ARBA" id="ARBA00004651"/>
    </source>
</evidence>
<feature type="transmembrane region" description="Helical" evidence="9">
    <location>
        <begin position="482"/>
        <end position="500"/>
    </location>
</feature>
<dbReference type="GO" id="GO:0015658">
    <property type="term" value="F:branched-chain amino acid transmembrane transporter activity"/>
    <property type="evidence" value="ECO:0007669"/>
    <property type="project" value="InterPro"/>
</dbReference>
<dbReference type="EMBL" id="RDBE01000006">
    <property type="protein sequence ID" value="RLV49972.1"/>
    <property type="molecule type" value="Genomic_DNA"/>
</dbReference>
<feature type="transmembrane region" description="Helical" evidence="9">
    <location>
        <begin position="428"/>
        <end position="450"/>
    </location>
</feature>
<feature type="transmembrane region" description="Helical" evidence="9">
    <location>
        <begin position="572"/>
        <end position="594"/>
    </location>
</feature>
<keyword evidence="5" id="KW-0029">Amino-acid transport</keyword>
<proteinExistence type="inferred from homology"/>
<dbReference type="GO" id="GO:0005886">
    <property type="term" value="C:plasma membrane"/>
    <property type="evidence" value="ECO:0007669"/>
    <property type="project" value="UniProtKB-SubCell"/>
</dbReference>
<name>A0A3L8P4H6_9ACTN</name>
<keyword evidence="11" id="KW-1185">Reference proteome</keyword>
<reference evidence="10 11" key="1">
    <citation type="submission" date="2018-10" db="EMBL/GenBank/DDBJ databases">
        <title>Marmoricola sp. 4Q3S-7 whole genome shotgun sequence.</title>
        <authorList>
            <person name="Li F."/>
        </authorList>
    </citation>
    <scope>NUCLEOTIDE SEQUENCE [LARGE SCALE GENOMIC DNA]</scope>
    <source>
        <strain evidence="10 11">4Q3S-7</strain>
    </source>
</reference>